<accession>A0A4R6ZFB2</accession>
<evidence type="ECO:0000313" key="2">
    <source>
        <dbReference type="EMBL" id="TDR50830.1"/>
    </source>
</evidence>
<dbReference type="AlphaFoldDB" id="A0A4R6ZFB2"/>
<dbReference type="OrthoDB" id="9816277at2"/>
<protein>
    <submittedName>
        <fullName evidence="2">Uncharacterized protein DUF955</fullName>
    </submittedName>
</protein>
<dbReference type="InterPro" id="IPR052345">
    <property type="entry name" value="Rad_response_metalloprotease"/>
</dbReference>
<dbReference type="Gene3D" id="1.10.10.2910">
    <property type="match status" value="1"/>
</dbReference>
<organism evidence="2 3">
    <name type="scientific">Listeria rocourtiae</name>
    <dbReference type="NCBI Taxonomy" id="647910"/>
    <lineage>
        <taxon>Bacteria</taxon>
        <taxon>Bacillati</taxon>
        <taxon>Bacillota</taxon>
        <taxon>Bacilli</taxon>
        <taxon>Bacillales</taxon>
        <taxon>Listeriaceae</taxon>
        <taxon>Listeria</taxon>
    </lineage>
</organism>
<dbReference type="PANTHER" id="PTHR43236:SF1">
    <property type="entry name" value="BLL7220 PROTEIN"/>
    <property type="match status" value="1"/>
</dbReference>
<reference evidence="2 3" key="1">
    <citation type="submission" date="2019-03" db="EMBL/GenBank/DDBJ databases">
        <title>Genomic Encyclopedia of Type Strains, Phase III (KMG-III): the genomes of soil and plant-associated and newly described type strains.</title>
        <authorList>
            <person name="Whitman W."/>
        </authorList>
    </citation>
    <scope>NUCLEOTIDE SEQUENCE [LARGE SCALE GENOMIC DNA]</scope>
    <source>
        <strain evidence="2 3">CECT 7972</strain>
    </source>
</reference>
<dbReference type="InterPro" id="IPR010359">
    <property type="entry name" value="IrrE_HExxH"/>
</dbReference>
<comment type="caution">
    <text evidence="2">The sequence shown here is derived from an EMBL/GenBank/DDBJ whole genome shotgun (WGS) entry which is preliminary data.</text>
</comment>
<keyword evidence="3" id="KW-1185">Reference proteome</keyword>
<dbReference type="EMBL" id="SNZK01000017">
    <property type="protein sequence ID" value="TDR50830.1"/>
    <property type="molecule type" value="Genomic_DNA"/>
</dbReference>
<evidence type="ECO:0000313" key="3">
    <source>
        <dbReference type="Proteomes" id="UP000295558"/>
    </source>
</evidence>
<dbReference type="RefSeq" id="WP_036069993.1">
    <property type="nucleotide sequence ID" value="NZ_SNZK01000017.1"/>
</dbReference>
<feature type="domain" description="IrrE N-terminal-like" evidence="1">
    <location>
        <begin position="44"/>
        <end position="147"/>
    </location>
</feature>
<name>A0A4R6ZFB2_9LIST</name>
<sequence>MNEGLVRAKQKAEHLAPQVYTSYRDYNSEDVLKHVIDRCGIDAFDYPFDSDISGMLVSDSRSITLTTNSKMSKARGNFSKGHELGHYFQHVNDTCKIYSFQDVVGNSIYQSQEELQRESEADMFAGHLLLPDYILIAFLRKGHSFSSICKQVVISKPALRFRIRELLIFTYSVPYWEAHNIAMNFENVQKKALLILVTLASNNPVKSRELLENMQYNLDV</sequence>
<proteinExistence type="predicted"/>
<dbReference type="PANTHER" id="PTHR43236">
    <property type="entry name" value="ANTITOXIN HIGA1"/>
    <property type="match status" value="1"/>
</dbReference>
<dbReference type="STRING" id="1265846.PROCOU_05418"/>
<gene>
    <name evidence="2" type="ORF">DFP96_11742</name>
</gene>
<dbReference type="Proteomes" id="UP000295558">
    <property type="component" value="Unassembled WGS sequence"/>
</dbReference>
<evidence type="ECO:0000259" key="1">
    <source>
        <dbReference type="Pfam" id="PF06114"/>
    </source>
</evidence>
<dbReference type="Pfam" id="PF06114">
    <property type="entry name" value="Peptidase_M78"/>
    <property type="match status" value="1"/>
</dbReference>